<evidence type="ECO:0000313" key="1">
    <source>
        <dbReference type="EMBL" id="AOK14992.1"/>
    </source>
</evidence>
<dbReference type="EMBL" id="CP013442">
    <property type="protein sequence ID" value="AOK14992.1"/>
    <property type="molecule type" value="Genomic_DNA"/>
</dbReference>
<name>A0A1B4PM82_BURCE</name>
<sequence length="100" mass="11158">MMHLHSIAVGEIQLTLDVLASNVPTGSMPFRQSASAFVRNVERDECVPQTNFCRAMSGPYRHMAEISHARKPGMALIAASMRRLLWATFFRPVTDGHAFI</sequence>
<accession>A0A1B4PM82</accession>
<organism evidence="1 2">
    <name type="scientific">Burkholderia cepacia</name>
    <name type="common">Pseudomonas cepacia</name>
    <dbReference type="NCBI Taxonomy" id="292"/>
    <lineage>
        <taxon>Bacteria</taxon>
        <taxon>Pseudomonadati</taxon>
        <taxon>Pseudomonadota</taxon>
        <taxon>Betaproteobacteria</taxon>
        <taxon>Burkholderiales</taxon>
        <taxon>Burkholderiaceae</taxon>
        <taxon>Burkholderia</taxon>
        <taxon>Burkholderia cepacia complex</taxon>
    </lineage>
</organism>
<dbReference type="Proteomes" id="UP000094776">
    <property type="component" value="Chromosome 3"/>
</dbReference>
<proteinExistence type="predicted"/>
<reference evidence="1 2" key="1">
    <citation type="submission" date="2015-12" db="EMBL/GenBank/DDBJ databases">
        <title>Diversity of Burkholderia near neighbor genomes.</title>
        <authorList>
            <person name="Sahl J."/>
            <person name="Wagner D."/>
            <person name="Keim P."/>
        </authorList>
    </citation>
    <scope>NUCLEOTIDE SEQUENCE [LARGE SCALE GENOMIC DNA]</scope>
    <source>
        <strain evidence="1 2">MSMB1184WGS</strain>
    </source>
</reference>
<protein>
    <submittedName>
        <fullName evidence="1">Uncharacterized protein</fullName>
    </submittedName>
</protein>
<dbReference type="AlphaFoldDB" id="A0A1B4PM82"/>
<evidence type="ECO:0000313" key="2">
    <source>
        <dbReference type="Proteomes" id="UP000094776"/>
    </source>
</evidence>
<gene>
    <name evidence="1" type="ORF">WT26_02920</name>
</gene>